<dbReference type="GO" id="GO:0007059">
    <property type="term" value="P:chromosome segregation"/>
    <property type="evidence" value="ECO:0007669"/>
    <property type="project" value="TreeGrafter"/>
</dbReference>
<evidence type="ECO:0000313" key="4">
    <source>
        <dbReference type="Proteomes" id="UP000241010"/>
    </source>
</evidence>
<dbReference type="InterPro" id="IPR017819">
    <property type="entry name" value="Plasmid_partition_RepB"/>
</dbReference>
<dbReference type="Gene3D" id="1.10.10.2830">
    <property type="match status" value="1"/>
</dbReference>
<dbReference type="SUPFAM" id="SSF109709">
    <property type="entry name" value="KorB DNA-binding domain-like"/>
    <property type="match status" value="1"/>
</dbReference>
<dbReference type="InterPro" id="IPR003115">
    <property type="entry name" value="ParB_N"/>
</dbReference>
<dbReference type="InterPro" id="IPR004437">
    <property type="entry name" value="ParB/RepB/Spo0J"/>
</dbReference>
<dbReference type="CDD" id="cd16405">
    <property type="entry name" value="RepB_like_N"/>
    <property type="match status" value="1"/>
</dbReference>
<dbReference type="InterPro" id="IPR011111">
    <property type="entry name" value="Plasmid_RepB"/>
</dbReference>
<dbReference type="PANTHER" id="PTHR33375:SF1">
    <property type="entry name" value="CHROMOSOME-PARTITIONING PROTEIN PARB-RELATED"/>
    <property type="match status" value="1"/>
</dbReference>
<comment type="similarity">
    <text evidence="1">Belongs to the ParB family.</text>
</comment>
<dbReference type="SUPFAM" id="SSF110849">
    <property type="entry name" value="ParB/Sulfiredoxin"/>
    <property type="match status" value="1"/>
</dbReference>
<sequence length="334" mass="35813">MGRKILDKLSLAQADKPAAATPARRMGSAMSVGGLRDGLERITSNSVRDLDPSLIDQDGLRDRLQFDAEDIADLAASIRAHGQQVPILVRPSDQPGRFRVIYGRRRLAAIRQIGGPVKAIVRTLDDKAAVLAQGQENNLRLDPSFIEKAVFIGAMRDAGYDGTVIREALGVSKQSVSSYVVVLDAIPLSVIEAIGAAHDTGRRKWTELADLARVEGVDLPALLGRMGRALQAAESSAARFEAFLNAAKAVASGDAAPQQSDAAAQHDLVHRGGPRPLRLADGRRIATVKRSASGLEVKVSQKEAPEFSTWLATNLDGLIQELHGRWLEESGSND</sequence>
<comment type="caution">
    <text evidence="3">The sequence shown here is derived from an EMBL/GenBank/DDBJ whole genome shotgun (WGS) entry which is preliminary data.</text>
</comment>
<dbReference type="GO" id="GO:0003677">
    <property type="term" value="F:DNA binding"/>
    <property type="evidence" value="ECO:0007669"/>
    <property type="project" value="InterPro"/>
</dbReference>
<dbReference type="PANTHER" id="PTHR33375">
    <property type="entry name" value="CHROMOSOME-PARTITIONING PROTEIN PARB-RELATED"/>
    <property type="match status" value="1"/>
</dbReference>
<dbReference type="Proteomes" id="UP000241010">
    <property type="component" value="Unassembled WGS sequence"/>
</dbReference>
<evidence type="ECO:0000256" key="1">
    <source>
        <dbReference type="ARBA" id="ARBA00006295"/>
    </source>
</evidence>
<organism evidence="3 4">
    <name type="scientific">Cereibacter changlensis JA139</name>
    <dbReference type="NCBI Taxonomy" id="1188249"/>
    <lineage>
        <taxon>Bacteria</taxon>
        <taxon>Pseudomonadati</taxon>
        <taxon>Pseudomonadota</taxon>
        <taxon>Alphaproteobacteria</taxon>
        <taxon>Rhodobacterales</taxon>
        <taxon>Paracoccaceae</taxon>
        <taxon>Cereibacter</taxon>
    </lineage>
</organism>
<dbReference type="AlphaFoldDB" id="A0A2T4JT25"/>
<dbReference type="RefSeq" id="WP_107664571.1">
    <property type="nucleotide sequence ID" value="NZ_PZKG01000068.1"/>
</dbReference>
<dbReference type="SMART" id="SM00470">
    <property type="entry name" value="ParB"/>
    <property type="match status" value="1"/>
</dbReference>
<protein>
    <submittedName>
        <fullName evidence="3">Plasmid partitioning protein RepB</fullName>
    </submittedName>
</protein>
<dbReference type="InterPro" id="IPR036086">
    <property type="entry name" value="ParB/Sulfiredoxin_sf"/>
</dbReference>
<keyword evidence="4" id="KW-1185">Reference proteome</keyword>
<reference evidence="3 4" key="1">
    <citation type="submission" date="2018-03" db="EMBL/GenBank/DDBJ databases">
        <title>Cereibacter changlensis.</title>
        <authorList>
            <person name="Meyer T.E."/>
            <person name="Miller S."/>
            <person name="Lodha T."/>
            <person name="Gandham S."/>
            <person name="Chintalapati S."/>
            <person name="Chintalapati V.R."/>
        </authorList>
    </citation>
    <scope>NUCLEOTIDE SEQUENCE [LARGE SCALE GENOMIC DNA]</scope>
    <source>
        <strain evidence="3 4">JA139</strain>
    </source>
</reference>
<name>A0A2T4JT25_9RHOB</name>
<dbReference type="InterPro" id="IPR037972">
    <property type="entry name" value="RepB_N"/>
</dbReference>
<dbReference type="Pfam" id="PF02195">
    <property type="entry name" value="ParB_N"/>
    <property type="match status" value="1"/>
</dbReference>
<dbReference type="OrthoDB" id="7908920at2"/>
<dbReference type="NCBIfam" id="TIGR03454">
    <property type="entry name" value="partition_RepB"/>
    <property type="match status" value="1"/>
</dbReference>
<dbReference type="EMBL" id="PZKG01000068">
    <property type="protein sequence ID" value="PTE21055.1"/>
    <property type="molecule type" value="Genomic_DNA"/>
</dbReference>
<evidence type="ECO:0000313" key="3">
    <source>
        <dbReference type="EMBL" id="PTE21055.1"/>
    </source>
</evidence>
<dbReference type="NCBIfam" id="TIGR00180">
    <property type="entry name" value="parB_part"/>
    <property type="match status" value="1"/>
</dbReference>
<dbReference type="GO" id="GO:0005694">
    <property type="term" value="C:chromosome"/>
    <property type="evidence" value="ECO:0007669"/>
    <property type="project" value="TreeGrafter"/>
</dbReference>
<dbReference type="Pfam" id="PF07506">
    <property type="entry name" value="RepB"/>
    <property type="match status" value="1"/>
</dbReference>
<dbReference type="Gene3D" id="3.90.1530.30">
    <property type="match status" value="1"/>
</dbReference>
<evidence type="ECO:0000259" key="2">
    <source>
        <dbReference type="SMART" id="SM00470"/>
    </source>
</evidence>
<dbReference type="InterPro" id="IPR050336">
    <property type="entry name" value="Chromosome_partition/occlusion"/>
</dbReference>
<feature type="domain" description="ParB-like N-terminal" evidence="2">
    <location>
        <begin position="48"/>
        <end position="138"/>
    </location>
</feature>
<gene>
    <name evidence="3" type="primary">repB</name>
    <name evidence="3" type="ORF">C5F48_14245</name>
</gene>
<proteinExistence type="inferred from homology"/>
<accession>A0A2T4JT25</accession>